<dbReference type="GO" id="GO:0016763">
    <property type="term" value="F:pentosyltransferase activity"/>
    <property type="evidence" value="ECO:0007669"/>
    <property type="project" value="TreeGrafter"/>
</dbReference>
<dbReference type="OrthoDB" id="9813729at2"/>
<accession>A0A2P8G252</accession>
<keyword evidence="6 8" id="KW-1133">Transmembrane helix</keyword>
<dbReference type="AlphaFoldDB" id="A0A2P8G252"/>
<dbReference type="Pfam" id="PF13231">
    <property type="entry name" value="PMT_2"/>
    <property type="match status" value="1"/>
</dbReference>
<dbReference type="RefSeq" id="WP_106596521.1">
    <property type="nucleotide sequence ID" value="NZ_PYAS01000007.1"/>
</dbReference>
<feature type="transmembrane region" description="Helical" evidence="8">
    <location>
        <begin position="266"/>
        <end position="283"/>
    </location>
</feature>
<evidence type="ECO:0000256" key="7">
    <source>
        <dbReference type="ARBA" id="ARBA00023136"/>
    </source>
</evidence>
<evidence type="ECO:0000256" key="8">
    <source>
        <dbReference type="SAM" id="Phobius"/>
    </source>
</evidence>
<keyword evidence="5 8" id="KW-0812">Transmembrane</keyword>
<evidence type="ECO:0000256" key="4">
    <source>
        <dbReference type="ARBA" id="ARBA00022679"/>
    </source>
</evidence>
<dbReference type="InterPro" id="IPR038731">
    <property type="entry name" value="RgtA/B/C-like"/>
</dbReference>
<reference evidence="10 11" key="1">
    <citation type="submission" date="2018-03" db="EMBL/GenBank/DDBJ databases">
        <title>Genomic Encyclopedia of Archaeal and Bacterial Type Strains, Phase II (KMG-II): from individual species to whole genera.</title>
        <authorList>
            <person name="Goeker M."/>
        </authorList>
    </citation>
    <scope>NUCLEOTIDE SEQUENCE [LARGE SCALE GENOMIC DNA]</scope>
    <source>
        <strain evidence="10 11">DSM 29057</strain>
    </source>
</reference>
<protein>
    <submittedName>
        <fullName evidence="10">Dolichyl-phosphate-mannose-protein mannosyltransferase</fullName>
    </submittedName>
</protein>
<feature type="transmembrane region" description="Helical" evidence="8">
    <location>
        <begin position="7"/>
        <end position="23"/>
    </location>
</feature>
<feature type="transmembrane region" description="Helical" evidence="8">
    <location>
        <begin position="124"/>
        <end position="141"/>
    </location>
</feature>
<dbReference type="Proteomes" id="UP000241964">
    <property type="component" value="Unassembled WGS sequence"/>
</dbReference>
<evidence type="ECO:0000256" key="3">
    <source>
        <dbReference type="ARBA" id="ARBA00022676"/>
    </source>
</evidence>
<dbReference type="EMBL" id="PYAS01000007">
    <property type="protein sequence ID" value="PSL28062.1"/>
    <property type="molecule type" value="Genomic_DNA"/>
</dbReference>
<dbReference type="PANTHER" id="PTHR33908:SF11">
    <property type="entry name" value="MEMBRANE PROTEIN"/>
    <property type="match status" value="1"/>
</dbReference>
<keyword evidence="4 10" id="KW-0808">Transferase</keyword>
<evidence type="ECO:0000256" key="6">
    <source>
        <dbReference type="ARBA" id="ARBA00022989"/>
    </source>
</evidence>
<evidence type="ECO:0000259" key="9">
    <source>
        <dbReference type="Pfam" id="PF13231"/>
    </source>
</evidence>
<keyword evidence="7 8" id="KW-0472">Membrane</keyword>
<gene>
    <name evidence="10" type="ORF">CLV60_107327</name>
</gene>
<keyword evidence="2" id="KW-1003">Cell membrane</keyword>
<organism evidence="10 11">
    <name type="scientific">Dyadobacter jiangsuensis</name>
    <dbReference type="NCBI Taxonomy" id="1591085"/>
    <lineage>
        <taxon>Bacteria</taxon>
        <taxon>Pseudomonadati</taxon>
        <taxon>Bacteroidota</taxon>
        <taxon>Cytophagia</taxon>
        <taxon>Cytophagales</taxon>
        <taxon>Spirosomataceae</taxon>
        <taxon>Dyadobacter</taxon>
    </lineage>
</organism>
<dbReference type="GO" id="GO:0009103">
    <property type="term" value="P:lipopolysaccharide biosynthetic process"/>
    <property type="evidence" value="ECO:0007669"/>
    <property type="project" value="UniProtKB-ARBA"/>
</dbReference>
<keyword evidence="3 10" id="KW-0328">Glycosyltransferase</keyword>
<evidence type="ECO:0000313" key="10">
    <source>
        <dbReference type="EMBL" id="PSL28062.1"/>
    </source>
</evidence>
<comment type="subcellular location">
    <subcellularLocation>
        <location evidence="1">Cell membrane</location>
        <topology evidence="1">Multi-pass membrane protein</topology>
    </subcellularLocation>
</comment>
<evidence type="ECO:0000256" key="1">
    <source>
        <dbReference type="ARBA" id="ARBA00004651"/>
    </source>
</evidence>
<feature type="transmembrane region" description="Helical" evidence="8">
    <location>
        <begin position="93"/>
        <end position="112"/>
    </location>
</feature>
<sequence>MNQRTALLLIFIALKFLLQYFLIIPGYDLHRDEYLHLDQGNHLAWGFVSVPPVTSWIAWIIRALGNGEWAVRFFPALFGALTLLVVWKSVERLGGSLFACVLAGSCVLFSALLRLNQLFQPNSVDVLCWTTLYFCLISYISTRKRRWLYGFAMAFGIGFLNKYNIVFAVVGLLPAILLTPQRSLLLNKHVGFALLLALVLISPNLIWQYQNNFPVFHHMKLLAETQLVNMNRADFLKEQLLYFMGALFVIVAGLYGLLAYRPFTPYRLFFFAIIITLAVFTYLRAKGYYAIGIYPIYIAFGAVYIAGKVNAAWLRAVFVLIPVALFIPLFNVAFPNKTPEQIIADPGPYQKLGMLRWEDGKDHQLPQDFADMLGWRELAAKVDAAYAAMPDRATTLVLCDNYGQAGAINYYTKEGVRAVTFNADYVNWFDLSKHYKHLIRVKNWHERAAEIQETGPLFETGFAADSVTNRYAREWGTTVFVFRDARIDINGKIAEEIEEERW</sequence>
<feature type="transmembrane region" description="Helical" evidence="8">
    <location>
        <begin position="313"/>
        <end position="334"/>
    </location>
</feature>
<dbReference type="GO" id="GO:0005886">
    <property type="term" value="C:plasma membrane"/>
    <property type="evidence" value="ECO:0007669"/>
    <property type="project" value="UniProtKB-SubCell"/>
</dbReference>
<feature type="transmembrane region" description="Helical" evidence="8">
    <location>
        <begin position="289"/>
        <end position="306"/>
    </location>
</feature>
<feature type="transmembrane region" description="Helical" evidence="8">
    <location>
        <begin position="147"/>
        <end position="178"/>
    </location>
</feature>
<keyword evidence="11" id="KW-1185">Reference proteome</keyword>
<dbReference type="InterPro" id="IPR050297">
    <property type="entry name" value="LipidA_mod_glycosyltrf_83"/>
</dbReference>
<evidence type="ECO:0000256" key="2">
    <source>
        <dbReference type="ARBA" id="ARBA00022475"/>
    </source>
</evidence>
<evidence type="ECO:0000313" key="11">
    <source>
        <dbReference type="Proteomes" id="UP000241964"/>
    </source>
</evidence>
<proteinExistence type="predicted"/>
<evidence type="ECO:0000256" key="5">
    <source>
        <dbReference type="ARBA" id="ARBA00022692"/>
    </source>
</evidence>
<name>A0A2P8G252_9BACT</name>
<feature type="domain" description="Glycosyltransferase RgtA/B/C/D-like" evidence="9">
    <location>
        <begin position="50"/>
        <end position="207"/>
    </location>
</feature>
<dbReference type="PANTHER" id="PTHR33908">
    <property type="entry name" value="MANNOSYLTRANSFERASE YKCB-RELATED"/>
    <property type="match status" value="1"/>
</dbReference>
<feature type="transmembrane region" description="Helical" evidence="8">
    <location>
        <begin position="240"/>
        <end position="259"/>
    </location>
</feature>
<feature type="transmembrane region" description="Helical" evidence="8">
    <location>
        <begin position="190"/>
        <end position="209"/>
    </location>
</feature>
<comment type="caution">
    <text evidence="10">The sequence shown here is derived from an EMBL/GenBank/DDBJ whole genome shotgun (WGS) entry which is preliminary data.</text>
</comment>
<feature type="transmembrane region" description="Helical" evidence="8">
    <location>
        <begin position="69"/>
        <end position="87"/>
    </location>
</feature>